<dbReference type="Proteomes" id="UP001283361">
    <property type="component" value="Unassembled WGS sequence"/>
</dbReference>
<proteinExistence type="predicted"/>
<organism evidence="1 2">
    <name type="scientific">Elysia crispata</name>
    <name type="common">lettuce slug</name>
    <dbReference type="NCBI Taxonomy" id="231223"/>
    <lineage>
        <taxon>Eukaryota</taxon>
        <taxon>Metazoa</taxon>
        <taxon>Spiralia</taxon>
        <taxon>Lophotrochozoa</taxon>
        <taxon>Mollusca</taxon>
        <taxon>Gastropoda</taxon>
        <taxon>Heterobranchia</taxon>
        <taxon>Euthyneura</taxon>
        <taxon>Panpulmonata</taxon>
        <taxon>Sacoglossa</taxon>
        <taxon>Placobranchoidea</taxon>
        <taxon>Plakobranchidae</taxon>
        <taxon>Elysia</taxon>
    </lineage>
</organism>
<reference evidence="1" key="1">
    <citation type="journal article" date="2023" name="G3 (Bethesda)">
        <title>A reference genome for the long-term kleptoplast-retaining sea slug Elysia crispata morphotype clarki.</title>
        <authorList>
            <person name="Eastman K.E."/>
            <person name="Pendleton A.L."/>
            <person name="Shaikh M.A."/>
            <person name="Suttiyut T."/>
            <person name="Ogas R."/>
            <person name="Tomko P."/>
            <person name="Gavelis G."/>
            <person name="Widhalm J.R."/>
            <person name="Wisecaver J.H."/>
        </authorList>
    </citation>
    <scope>NUCLEOTIDE SEQUENCE</scope>
    <source>
        <strain evidence="1">ECLA1</strain>
    </source>
</reference>
<keyword evidence="2" id="KW-1185">Reference proteome</keyword>
<evidence type="ECO:0000313" key="2">
    <source>
        <dbReference type="Proteomes" id="UP001283361"/>
    </source>
</evidence>
<name>A0AAE1DA91_9GAST</name>
<evidence type="ECO:0000313" key="1">
    <source>
        <dbReference type="EMBL" id="KAK3762480.1"/>
    </source>
</evidence>
<dbReference type="EMBL" id="JAWDGP010004710">
    <property type="protein sequence ID" value="KAK3762480.1"/>
    <property type="molecule type" value="Genomic_DNA"/>
</dbReference>
<gene>
    <name evidence="1" type="ORF">RRG08_009868</name>
</gene>
<accession>A0AAE1DA91</accession>
<comment type="caution">
    <text evidence="1">The sequence shown here is derived from an EMBL/GenBank/DDBJ whole genome shotgun (WGS) entry which is preliminary data.</text>
</comment>
<sequence>MYQDISACFGKIRFSAPLDGVKREYKRVVSIRKVVQFPLPSHQFSATIDIPGKNHVKGASLGRRPSARGLTAHVGDNPGLPPPVTGAAVSVCARQWLVLFTELRPNREEVPACVKLLLCASLSVYWRLNGMIKRSMEPMADSEIPYKSSLIICYRDGGGSVEKIECGMEVCSSEIPTVREKKRTLTAIAESRKRAVYS</sequence>
<dbReference type="AlphaFoldDB" id="A0AAE1DA91"/>
<protein>
    <submittedName>
        <fullName evidence="1">Uncharacterized protein</fullName>
    </submittedName>
</protein>